<evidence type="ECO:0000313" key="7">
    <source>
        <dbReference type="RefSeq" id="XP_056686361.1"/>
    </source>
</evidence>
<dbReference type="InterPro" id="IPR010666">
    <property type="entry name" value="Znf_GRF"/>
</dbReference>
<sequence>MVSFSLCSTPLQGTEEFRRQRKQPSPVQVPRIVNNTNANQKTEICACGFPVVQRTSWTHENPGRKFKGCKFYNFETGQRDCNAFDWVDEYILGWQKDVTNHLLWEKAEASHGHQTYEGKS</sequence>
<dbReference type="GeneID" id="130462047"/>
<evidence type="ECO:0000256" key="1">
    <source>
        <dbReference type="ARBA" id="ARBA00022723"/>
    </source>
</evidence>
<accession>A0ABM3QSM8</accession>
<name>A0ABM3QSM8_SPIOL</name>
<reference evidence="6" key="1">
    <citation type="journal article" date="2021" name="Nat. Commun.">
        <title>Genomic analyses provide insights into spinach domestication and the genetic basis of agronomic traits.</title>
        <authorList>
            <person name="Cai X."/>
            <person name="Sun X."/>
            <person name="Xu C."/>
            <person name="Sun H."/>
            <person name="Wang X."/>
            <person name="Ge C."/>
            <person name="Zhang Z."/>
            <person name="Wang Q."/>
            <person name="Fei Z."/>
            <person name="Jiao C."/>
            <person name="Wang Q."/>
        </authorList>
    </citation>
    <scope>NUCLEOTIDE SEQUENCE [LARGE SCALE GENOMIC DNA]</scope>
    <source>
        <strain evidence="6">cv. Varoflay</strain>
    </source>
</reference>
<feature type="domain" description="GRF-type" evidence="5">
    <location>
        <begin position="45"/>
        <end position="90"/>
    </location>
</feature>
<evidence type="ECO:0000259" key="5">
    <source>
        <dbReference type="PROSITE" id="PS51999"/>
    </source>
</evidence>
<dbReference type="PROSITE" id="PS51999">
    <property type="entry name" value="ZF_GRF"/>
    <property type="match status" value="1"/>
</dbReference>
<dbReference type="RefSeq" id="XP_056686361.1">
    <property type="nucleotide sequence ID" value="XM_056830383.1"/>
</dbReference>
<evidence type="ECO:0000256" key="2">
    <source>
        <dbReference type="ARBA" id="ARBA00022771"/>
    </source>
</evidence>
<dbReference type="Proteomes" id="UP000813463">
    <property type="component" value="Chromosome 5"/>
</dbReference>
<evidence type="ECO:0000256" key="3">
    <source>
        <dbReference type="ARBA" id="ARBA00022833"/>
    </source>
</evidence>
<evidence type="ECO:0000256" key="4">
    <source>
        <dbReference type="PROSITE-ProRule" id="PRU01343"/>
    </source>
</evidence>
<organism evidence="6 7">
    <name type="scientific">Spinacia oleracea</name>
    <name type="common">Spinach</name>
    <dbReference type="NCBI Taxonomy" id="3562"/>
    <lineage>
        <taxon>Eukaryota</taxon>
        <taxon>Viridiplantae</taxon>
        <taxon>Streptophyta</taxon>
        <taxon>Embryophyta</taxon>
        <taxon>Tracheophyta</taxon>
        <taxon>Spermatophyta</taxon>
        <taxon>Magnoliopsida</taxon>
        <taxon>eudicotyledons</taxon>
        <taxon>Gunneridae</taxon>
        <taxon>Pentapetalae</taxon>
        <taxon>Caryophyllales</taxon>
        <taxon>Chenopodiaceae</taxon>
        <taxon>Chenopodioideae</taxon>
        <taxon>Anserineae</taxon>
        <taxon>Spinacia</taxon>
    </lineage>
</organism>
<keyword evidence="3" id="KW-0862">Zinc</keyword>
<protein>
    <recommendedName>
        <fullName evidence="5">GRF-type domain-containing protein</fullName>
    </recommendedName>
</protein>
<keyword evidence="1" id="KW-0479">Metal-binding</keyword>
<evidence type="ECO:0000313" key="6">
    <source>
        <dbReference type="Proteomes" id="UP000813463"/>
    </source>
</evidence>
<keyword evidence="6" id="KW-1185">Reference proteome</keyword>
<reference evidence="7" key="2">
    <citation type="submission" date="2025-08" db="UniProtKB">
        <authorList>
            <consortium name="RefSeq"/>
        </authorList>
    </citation>
    <scope>IDENTIFICATION</scope>
    <source>
        <tissue evidence="7">Leaf</tissue>
    </source>
</reference>
<proteinExistence type="predicted"/>
<gene>
    <name evidence="7" type="primary">LOC130462047</name>
</gene>
<keyword evidence="2 4" id="KW-0863">Zinc-finger</keyword>
<dbReference type="PANTHER" id="PTHR33248">
    <property type="entry name" value="ZINC ION-BINDING PROTEIN"/>
    <property type="match status" value="1"/>
</dbReference>